<name>A0A4P6EZ43_9BACL</name>
<reference evidence="1 2" key="1">
    <citation type="submission" date="2019-01" db="EMBL/GenBank/DDBJ databases">
        <title>Genome sequencing of strain FW100M-2.</title>
        <authorList>
            <person name="Heo J."/>
            <person name="Kim S.-J."/>
            <person name="Kim J.-S."/>
            <person name="Hong S.-B."/>
            <person name="Kwon S.-W."/>
        </authorList>
    </citation>
    <scope>NUCLEOTIDE SEQUENCE [LARGE SCALE GENOMIC DNA]</scope>
    <source>
        <strain evidence="1 2">FW100M-2</strain>
    </source>
</reference>
<dbReference type="KEGG" id="pprt:ET464_18335"/>
<proteinExistence type="predicted"/>
<dbReference type="Pfam" id="PF04308">
    <property type="entry name" value="RNaseH_like"/>
    <property type="match status" value="1"/>
</dbReference>
<dbReference type="PANTHER" id="PTHR39961:SF1">
    <property type="entry name" value="DUF458 DOMAIN-CONTAINING PROTEIN"/>
    <property type="match status" value="1"/>
</dbReference>
<gene>
    <name evidence="1" type="ORF">ET464_18335</name>
</gene>
<dbReference type="EMBL" id="CP035492">
    <property type="protein sequence ID" value="QAY68035.1"/>
    <property type="molecule type" value="Genomic_DNA"/>
</dbReference>
<organism evidence="1 2">
    <name type="scientific">Paenibacillus protaetiae</name>
    <dbReference type="NCBI Taxonomy" id="2509456"/>
    <lineage>
        <taxon>Bacteria</taxon>
        <taxon>Bacillati</taxon>
        <taxon>Bacillota</taxon>
        <taxon>Bacilli</taxon>
        <taxon>Bacillales</taxon>
        <taxon>Paenibacillaceae</taxon>
        <taxon>Paenibacillus</taxon>
    </lineage>
</organism>
<protein>
    <recommendedName>
        <fullName evidence="3">DUF458 domain-containing protein</fullName>
    </recommendedName>
</protein>
<dbReference type="InterPro" id="IPR007405">
    <property type="entry name" value="Phage_KVP40_Orf299"/>
</dbReference>
<dbReference type="OrthoDB" id="37369at2"/>
<evidence type="ECO:0000313" key="1">
    <source>
        <dbReference type="EMBL" id="QAY68035.1"/>
    </source>
</evidence>
<evidence type="ECO:0008006" key="3">
    <source>
        <dbReference type="Google" id="ProtNLM"/>
    </source>
</evidence>
<dbReference type="Proteomes" id="UP000293568">
    <property type="component" value="Chromosome"/>
</dbReference>
<dbReference type="AlphaFoldDB" id="A0A4P6EZ43"/>
<dbReference type="PANTHER" id="PTHR39961">
    <property type="entry name" value="HYPOTHETICAL CYTOSOLIC PROTEIN"/>
    <property type="match status" value="1"/>
</dbReference>
<keyword evidence="2" id="KW-1185">Reference proteome</keyword>
<sequence>MRLNKRMALPEELSFQNLSEKRLSLYDVMDRILHFMASDPHSSYQFVIGTDSQVFNGYTKFITGIIMRRIGKGAWACYRQVVVPREFTSIKEKLMYETALSQEVAYYFTRDGGVRRMEEFLLPYVYQGASLELFIDIDAGTEPIVNKTSLYVQELVDQVHGMGIYEPRVKPDAYGASSYANRYTKKPVEDGKKYAKP</sequence>
<evidence type="ECO:0000313" key="2">
    <source>
        <dbReference type="Proteomes" id="UP000293568"/>
    </source>
</evidence>
<accession>A0A4P6EZ43</accession>